<name>A0AAW2QIN0_SESRA</name>
<reference evidence="1" key="2">
    <citation type="journal article" date="2024" name="Plant">
        <title>Genomic evolution and insights into agronomic trait innovations of Sesamum species.</title>
        <authorList>
            <person name="Miao H."/>
            <person name="Wang L."/>
            <person name="Qu L."/>
            <person name="Liu H."/>
            <person name="Sun Y."/>
            <person name="Le M."/>
            <person name="Wang Q."/>
            <person name="Wei S."/>
            <person name="Zheng Y."/>
            <person name="Lin W."/>
            <person name="Duan Y."/>
            <person name="Cao H."/>
            <person name="Xiong S."/>
            <person name="Wang X."/>
            <person name="Wei L."/>
            <person name="Li C."/>
            <person name="Ma Q."/>
            <person name="Ju M."/>
            <person name="Zhao R."/>
            <person name="Li G."/>
            <person name="Mu C."/>
            <person name="Tian Q."/>
            <person name="Mei H."/>
            <person name="Zhang T."/>
            <person name="Gao T."/>
            <person name="Zhang H."/>
        </authorList>
    </citation>
    <scope>NUCLEOTIDE SEQUENCE</scope>
    <source>
        <strain evidence="1">G02</strain>
    </source>
</reference>
<evidence type="ECO:0000313" key="1">
    <source>
        <dbReference type="EMBL" id="KAL0367516.1"/>
    </source>
</evidence>
<proteinExistence type="predicted"/>
<protein>
    <submittedName>
        <fullName evidence="1">Uncharacterized protein</fullName>
    </submittedName>
</protein>
<organism evidence="1">
    <name type="scientific">Sesamum radiatum</name>
    <name type="common">Black benniseed</name>
    <dbReference type="NCBI Taxonomy" id="300843"/>
    <lineage>
        <taxon>Eukaryota</taxon>
        <taxon>Viridiplantae</taxon>
        <taxon>Streptophyta</taxon>
        <taxon>Embryophyta</taxon>
        <taxon>Tracheophyta</taxon>
        <taxon>Spermatophyta</taxon>
        <taxon>Magnoliopsida</taxon>
        <taxon>eudicotyledons</taxon>
        <taxon>Gunneridae</taxon>
        <taxon>Pentapetalae</taxon>
        <taxon>asterids</taxon>
        <taxon>lamiids</taxon>
        <taxon>Lamiales</taxon>
        <taxon>Pedaliaceae</taxon>
        <taxon>Sesamum</taxon>
    </lineage>
</organism>
<dbReference type="EMBL" id="JACGWJ010000015">
    <property type="protein sequence ID" value="KAL0367516.1"/>
    <property type="molecule type" value="Genomic_DNA"/>
</dbReference>
<comment type="caution">
    <text evidence="1">The sequence shown here is derived from an EMBL/GenBank/DDBJ whole genome shotgun (WGS) entry which is preliminary data.</text>
</comment>
<accession>A0AAW2QIN0</accession>
<reference evidence="1" key="1">
    <citation type="submission" date="2020-06" db="EMBL/GenBank/DDBJ databases">
        <authorList>
            <person name="Li T."/>
            <person name="Hu X."/>
            <person name="Zhang T."/>
            <person name="Song X."/>
            <person name="Zhang H."/>
            <person name="Dai N."/>
            <person name="Sheng W."/>
            <person name="Hou X."/>
            <person name="Wei L."/>
        </authorList>
    </citation>
    <scope>NUCLEOTIDE SEQUENCE</scope>
    <source>
        <strain evidence="1">G02</strain>
        <tissue evidence="1">Leaf</tissue>
    </source>
</reference>
<gene>
    <name evidence="1" type="ORF">Sradi_3641700</name>
</gene>
<sequence>MQASRAKNLFYNCDEIFKPGHKCKQHLMYCIMTKDEAIDLEQGFGAVEGGDDDSNMMISLNEISGSTNLNTLRVKGRPCKRKIQMLIDSGSTNCFLDEESAQVLGCHLDNTTPMVVCVADGNKIVSRL</sequence>
<dbReference type="AlphaFoldDB" id="A0AAW2QIN0"/>
<dbReference type="CDD" id="cd00303">
    <property type="entry name" value="retropepsin_like"/>
    <property type="match status" value="1"/>
</dbReference>